<dbReference type="InterPro" id="IPR013783">
    <property type="entry name" value="Ig-like_fold"/>
</dbReference>
<dbReference type="Pfam" id="PF16158">
    <property type="entry name" value="N_BRCA1_IG"/>
    <property type="match status" value="1"/>
</dbReference>
<evidence type="ECO:0000313" key="2">
    <source>
        <dbReference type="EMBL" id="GFF19693.1"/>
    </source>
</evidence>
<dbReference type="EMBL" id="BLJY01000010">
    <property type="protein sequence ID" value="GFF19693.1"/>
    <property type="molecule type" value="Genomic_DNA"/>
</dbReference>
<dbReference type="SMART" id="SM00291">
    <property type="entry name" value="ZnF_ZZ"/>
    <property type="match status" value="4"/>
</dbReference>
<feature type="compositionally biased region" description="Pro residues" evidence="1">
    <location>
        <begin position="265"/>
        <end position="275"/>
    </location>
</feature>
<dbReference type="CDD" id="cd02340">
    <property type="entry name" value="ZZ_NBR1_like"/>
    <property type="match status" value="2"/>
</dbReference>
<dbReference type="OrthoDB" id="661148at2759"/>
<proteinExistence type="predicted"/>
<dbReference type="PANTHER" id="PTHR20930:SF0">
    <property type="entry name" value="PROTEIN ILRUN"/>
    <property type="match status" value="1"/>
</dbReference>
<protein>
    <submittedName>
        <fullName evidence="2">ZZ type zinc finger domain protein</fullName>
    </submittedName>
</protein>
<dbReference type="SUPFAM" id="SSF57850">
    <property type="entry name" value="RING/U-box"/>
    <property type="match status" value="4"/>
</dbReference>
<evidence type="ECO:0000313" key="3">
    <source>
        <dbReference type="Proteomes" id="UP000452235"/>
    </source>
</evidence>
<dbReference type="GO" id="GO:0008270">
    <property type="term" value="F:zinc ion binding"/>
    <property type="evidence" value="ECO:0007669"/>
    <property type="project" value="InterPro"/>
</dbReference>
<reference evidence="2 3" key="1">
    <citation type="submission" date="2020-01" db="EMBL/GenBank/DDBJ databases">
        <title>Aspergillus terreus IFO 6365 whole genome shotgun sequence.</title>
        <authorList>
            <person name="Kanamasa S."/>
            <person name="Takahashi H."/>
        </authorList>
    </citation>
    <scope>NUCLEOTIDE SEQUENCE [LARGE SCALE GENOMIC DNA]</scope>
    <source>
        <strain evidence="2 3">IFO 6365</strain>
    </source>
</reference>
<comment type="caution">
    <text evidence="2">The sequence shown here is derived from an EMBL/GenBank/DDBJ whole genome shotgun (WGS) entry which is preliminary data.</text>
</comment>
<dbReference type="InterPro" id="IPR043145">
    <property type="entry name" value="Znf_ZZ_sf"/>
</dbReference>
<dbReference type="InterPro" id="IPR000433">
    <property type="entry name" value="Znf_ZZ"/>
</dbReference>
<feature type="compositionally biased region" description="Low complexity" evidence="1">
    <location>
        <begin position="725"/>
        <end position="744"/>
    </location>
</feature>
<dbReference type="CDD" id="cd02249">
    <property type="entry name" value="ZZ"/>
    <property type="match status" value="1"/>
</dbReference>
<dbReference type="PANTHER" id="PTHR20930">
    <property type="entry name" value="OVARIAN CARCINOMA ANTIGEN CA125-RELATED"/>
    <property type="match status" value="1"/>
</dbReference>
<dbReference type="CDD" id="cd14947">
    <property type="entry name" value="NBR1_like"/>
    <property type="match status" value="1"/>
</dbReference>
<dbReference type="VEuPathDB" id="FungiDB:ATEG_08958"/>
<feature type="compositionally biased region" description="Polar residues" evidence="1">
    <location>
        <begin position="511"/>
        <end position="524"/>
    </location>
</feature>
<sequence length="791" mass="86968">MSSSTPAVVSVDPNTLITLKLLYNDNNRRFKVPLKDLGARVLPQKLRQLLGIPADVNVIFERYSDSAGCYVRLDTDNSAVYKQLYRAAKAKLKLRIRVIQLNEQSTPSQPEELPEPLVPTERCNYLETVLSSPLSTDQPMVDAPNPAHWCNPSTSYREFVPDNLTTPVVSHTSPTGIFCIDCNQCGRSIPNEHYHCSICENGDYDLCLPCVQSGATCLDDEHWLIKRVVTDGIVTNSTTETVAPRKVRATEPEQKQTDLISEVPTPAPMAPPTSPAPYVAREAPAPAPADPTEERICNGCLREYDETKMVTCVDCEDYDLCTTCILNNTHGHHPAHTFTLIRDQEFSLKSRVLSRCKAGRNKQHSAICDGCEKRITGIRHKCLSCPDWDYCAECHQKAAQTHPGHRFVPLYGPIADPPQHREVHAGIYCDGPLCKDKPFPSYIIGVRYKCSICYDTDFCAKCEALPTNSHSRTHPMIMLKTPVQNVSVSTVQANPMGDSIRSFGDLPANPSPVQRTSPAESSKPSPRVNLPKPVVTSPVVEATEKPAASAPESPVKVAEKPADTTDASYRALFERDTVADGTVMPPNKVFEQTWTLYNPGPLAWPAGTFVRFVGGDSMFNVDTNAPLSLSSVNYATESNQLADPVQPGQRANFTVVLKAPSRVGTAISYWRLKLADGTPFGHRLWCDIRVREDVPPVEGESERSAPETETAGSQMIFPKLEKESPAASTHEAATAAPAPSVTHSSDQDILEDVESLTLGDDDTEAGFLTDEEYDILDASDQEYMDARSVRN</sequence>
<organism evidence="2 3">
    <name type="scientific">Aspergillus terreus</name>
    <dbReference type="NCBI Taxonomy" id="33178"/>
    <lineage>
        <taxon>Eukaryota</taxon>
        <taxon>Fungi</taxon>
        <taxon>Dikarya</taxon>
        <taxon>Ascomycota</taxon>
        <taxon>Pezizomycotina</taxon>
        <taxon>Eurotiomycetes</taxon>
        <taxon>Eurotiomycetidae</taxon>
        <taxon>Eurotiales</taxon>
        <taxon>Aspergillaceae</taxon>
        <taxon>Aspergillus</taxon>
        <taxon>Aspergillus subgen. Circumdati</taxon>
    </lineage>
</organism>
<gene>
    <name evidence="2" type="ORF">ATEIFO6365_0010047300</name>
</gene>
<feature type="region of interest" description="Disordered" evidence="1">
    <location>
        <begin position="695"/>
        <end position="750"/>
    </location>
</feature>
<name>A0A5M3ZA61_ASPTE</name>
<dbReference type="Pfam" id="PF00569">
    <property type="entry name" value="ZZ"/>
    <property type="match status" value="3"/>
</dbReference>
<dbReference type="Gene3D" id="2.60.40.10">
    <property type="entry name" value="Immunoglobulins"/>
    <property type="match status" value="1"/>
</dbReference>
<evidence type="ECO:0000256" key="1">
    <source>
        <dbReference type="SAM" id="MobiDB-lite"/>
    </source>
</evidence>
<feature type="region of interest" description="Disordered" evidence="1">
    <location>
        <begin position="494"/>
        <end position="564"/>
    </location>
</feature>
<dbReference type="Proteomes" id="UP000452235">
    <property type="component" value="Unassembled WGS sequence"/>
</dbReference>
<feature type="compositionally biased region" description="Basic and acidic residues" evidence="1">
    <location>
        <begin position="695"/>
        <end position="706"/>
    </location>
</feature>
<dbReference type="AlphaFoldDB" id="A0A5M3ZA61"/>
<keyword evidence="3" id="KW-1185">Reference proteome</keyword>
<accession>A0A5M3ZA61</accession>
<dbReference type="InterPro" id="IPR032350">
    <property type="entry name" value="Nbr1_FW"/>
</dbReference>
<dbReference type="Gene3D" id="3.30.60.90">
    <property type="match status" value="4"/>
</dbReference>
<feature type="region of interest" description="Disordered" evidence="1">
    <location>
        <begin position="262"/>
        <end position="291"/>
    </location>
</feature>